<dbReference type="PROSITE" id="PS00409">
    <property type="entry name" value="PROKAR_NTER_METHYL"/>
    <property type="match status" value="1"/>
</dbReference>
<accession>A0A7C8BNR9</accession>
<reference evidence="2 3" key="1">
    <citation type="submission" date="2019-09" db="EMBL/GenBank/DDBJ databases">
        <title>Phylogeny of genus Pseudoclavibacter and closely related genus.</title>
        <authorList>
            <person name="Li Y."/>
        </authorList>
    </citation>
    <scope>NUCLEOTIDE SEQUENCE [LARGE SCALE GENOMIC DNA]</scope>
    <source>
        <strain evidence="2 3">JCM 16921</strain>
    </source>
</reference>
<keyword evidence="1" id="KW-1133">Transmembrane helix</keyword>
<keyword evidence="3" id="KW-1185">Reference proteome</keyword>
<gene>
    <name evidence="2" type="ORF">F8O02_03515</name>
</gene>
<evidence type="ECO:0000256" key="1">
    <source>
        <dbReference type="SAM" id="Phobius"/>
    </source>
</evidence>
<feature type="transmembrane region" description="Helical" evidence="1">
    <location>
        <begin position="36"/>
        <end position="58"/>
    </location>
</feature>
<dbReference type="RefSeq" id="WP_158035859.1">
    <property type="nucleotide sequence ID" value="NZ_BAAAZV010000003.1"/>
</dbReference>
<protein>
    <submittedName>
        <fullName evidence="2">Uncharacterized protein</fullName>
    </submittedName>
</protein>
<name>A0A7C8BNR9_9MICO</name>
<dbReference type="InterPro" id="IPR012902">
    <property type="entry name" value="N_methyl_site"/>
</dbReference>
<dbReference type="OrthoDB" id="9835855at2"/>
<dbReference type="EMBL" id="WBKA01000002">
    <property type="protein sequence ID" value="KAB1632937.1"/>
    <property type="molecule type" value="Genomic_DNA"/>
</dbReference>
<organism evidence="2 3">
    <name type="scientific">Pseudoclavibacter caeni</name>
    <dbReference type="NCBI Taxonomy" id="908846"/>
    <lineage>
        <taxon>Bacteria</taxon>
        <taxon>Bacillati</taxon>
        <taxon>Actinomycetota</taxon>
        <taxon>Actinomycetes</taxon>
        <taxon>Micrococcales</taxon>
        <taxon>Microbacteriaceae</taxon>
        <taxon>Pseudoclavibacter</taxon>
    </lineage>
</organism>
<keyword evidence="1" id="KW-0472">Membrane</keyword>
<dbReference type="Proteomes" id="UP000481339">
    <property type="component" value="Unassembled WGS sequence"/>
</dbReference>
<sequence length="277" mass="29677">MTDRTRAIAHRLLVLLQRRHPRVRLLGERGVTLVEVLLAGAFTVVVLAIAGGIMVTTLRAENSVTRSSNMSAQAGNLTRDLSDDLSDAVLVQTDPKKDAGGYTFGPDDILYLSAFVVSAADRSEPNAEYNDEVTTTKVTGTCKAWAYVPDQQAVFVREAADSQQIESFTGVTIAHPVPRIVDGDLTGWRRIAGGTINGTDNPDVASIQLVDAETPIFAEQQQSGTTTQSNLRAIRLDFLIEAKDTDPVTINSRFSTSTALAGPGATVQWGDTSCLAD</sequence>
<evidence type="ECO:0000313" key="2">
    <source>
        <dbReference type="EMBL" id="KAB1632937.1"/>
    </source>
</evidence>
<keyword evidence="1" id="KW-0812">Transmembrane</keyword>
<comment type="caution">
    <text evidence="2">The sequence shown here is derived from an EMBL/GenBank/DDBJ whole genome shotgun (WGS) entry which is preliminary data.</text>
</comment>
<evidence type="ECO:0000313" key="3">
    <source>
        <dbReference type="Proteomes" id="UP000481339"/>
    </source>
</evidence>
<proteinExistence type="predicted"/>
<dbReference type="AlphaFoldDB" id="A0A7C8BNR9"/>